<dbReference type="InterPro" id="IPR018649">
    <property type="entry name" value="SHOCT"/>
</dbReference>
<feature type="transmembrane region" description="Helical" evidence="2">
    <location>
        <begin position="37"/>
        <end position="56"/>
    </location>
</feature>
<evidence type="ECO:0000259" key="3">
    <source>
        <dbReference type="Pfam" id="PF09851"/>
    </source>
</evidence>
<gene>
    <name evidence="4" type="ORF">HSEST_1320</name>
</gene>
<feature type="domain" description="SHOCT" evidence="3">
    <location>
        <begin position="85"/>
        <end position="112"/>
    </location>
</feature>
<keyword evidence="5" id="KW-1185">Reference proteome</keyword>
<keyword evidence="2" id="KW-0472">Membrane</keyword>
<proteinExistence type="predicted"/>
<reference evidence="4 5" key="1">
    <citation type="submission" date="2020-11" db="EMBL/GenBank/DDBJ databases">
        <title>Carbohydrate-dependent, anaerobic sulfur respiration: A novel catabolism in halophilic archaea.</title>
        <authorList>
            <person name="Sorokin D.Y."/>
            <person name="Messina E."/>
            <person name="Smedile F."/>
            <person name="La Cono V."/>
            <person name="Hallsworth J.E."/>
            <person name="Yakimov M.M."/>
        </authorList>
    </citation>
    <scope>NUCLEOTIDE SEQUENCE [LARGE SCALE GENOMIC DNA]</scope>
    <source>
        <strain evidence="4 5">HSR-Est</strain>
    </source>
</reference>
<feature type="compositionally biased region" description="Basic and acidic residues" evidence="1">
    <location>
        <begin position="122"/>
        <end position="144"/>
    </location>
</feature>
<dbReference type="RefSeq" id="WP_229122900.1">
    <property type="nucleotide sequence ID" value="NZ_CP064791.1"/>
</dbReference>
<dbReference type="Pfam" id="PF09851">
    <property type="entry name" value="SHOCT"/>
    <property type="match status" value="1"/>
</dbReference>
<dbReference type="Proteomes" id="UP000663292">
    <property type="component" value="Chromosome"/>
</dbReference>
<sequence length="144" mass="16568">MNERSALGRARENLTEIVSVLVTGVWLAAMFTGQGWWLPFMLVGYVVIVPLTALLFGDEDDIEEWWDDDDEVEATTDAHTDEQLDALETLRERYARGELTDEQFERKVERLLETETLEDVEDRSRTASDRGTTADDREPDRELS</sequence>
<evidence type="ECO:0000313" key="4">
    <source>
        <dbReference type="EMBL" id="QSG14852.1"/>
    </source>
</evidence>
<feature type="region of interest" description="Disordered" evidence="1">
    <location>
        <begin position="117"/>
        <end position="144"/>
    </location>
</feature>
<protein>
    <submittedName>
        <fullName evidence="4">Putative membrane protein</fullName>
    </submittedName>
</protein>
<accession>A0A897NPY9</accession>
<name>A0A897NPY9_9EURY</name>
<evidence type="ECO:0000256" key="1">
    <source>
        <dbReference type="SAM" id="MobiDB-lite"/>
    </source>
</evidence>
<evidence type="ECO:0000313" key="5">
    <source>
        <dbReference type="Proteomes" id="UP000663292"/>
    </source>
</evidence>
<organism evidence="4 5">
    <name type="scientific">Halapricum desulfuricans</name>
    <dbReference type="NCBI Taxonomy" id="2841257"/>
    <lineage>
        <taxon>Archaea</taxon>
        <taxon>Methanobacteriati</taxon>
        <taxon>Methanobacteriota</taxon>
        <taxon>Stenosarchaea group</taxon>
        <taxon>Halobacteria</taxon>
        <taxon>Halobacteriales</taxon>
        <taxon>Haloarculaceae</taxon>
        <taxon>Halapricum</taxon>
    </lineage>
</organism>
<dbReference type="GeneID" id="68857960"/>
<keyword evidence="2" id="KW-1133">Transmembrane helix</keyword>
<evidence type="ECO:0000256" key="2">
    <source>
        <dbReference type="SAM" id="Phobius"/>
    </source>
</evidence>
<feature type="transmembrane region" description="Helical" evidence="2">
    <location>
        <begin position="12"/>
        <end position="31"/>
    </location>
</feature>
<dbReference type="AlphaFoldDB" id="A0A897NPY9"/>
<dbReference type="EMBL" id="CP064791">
    <property type="protein sequence ID" value="QSG14852.1"/>
    <property type="molecule type" value="Genomic_DNA"/>
</dbReference>
<keyword evidence="2" id="KW-0812">Transmembrane</keyword>